<dbReference type="InterPro" id="IPR018511">
    <property type="entry name" value="Hemolysin-typ_Ca-bd_CS"/>
</dbReference>
<dbReference type="PROSITE" id="PS00330">
    <property type="entry name" value="HEMOLYSIN_CALCIUM"/>
    <property type="match status" value="2"/>
</dbReference>
<dbReference type="AlphaFoldDB" id="A0A7C9RUH1"/>
<keyword evidence="2" id="KW-0964">Secreted</keyword>
<dbReference type="RefSeq" id="WP_166049476.1">
    <property type="nucleotide sequence ID" value="NZ_JAAMPJ010000007.1"/>
</dbReference>
<dbReference type="PRINTS" id="PR00313">
    <property type="entry name" value="CABNDNGRPT"/>
</dbReference>
<evidence type="ECO:0000313" key="5">
    <source>
        <dbReference type="Proteomes" id="UP000481360"/>
    </source>
</evidence>
<name>A0A7C9RUH1_9PSEU</name>
<protein>
    <submittedName>
        <fullName evidence="4">Calcium-binding protein</fullName>
    </submittedName>
</protein>
<dbReference type="EMBL" id="JAAMPJ010000007">
    <property type="protein sequence ID" value="NGY62203.1"/>
    <property type="molecule type" value="Genomic_DNA"/>
</dbReference>
<evidence type="ECO:0000256" key="3">
    <source>
        <dbReference type="SAM" id="MobiDB-lite"/>
    </source>
</evidence>
<gene>
    <name evidence="4" type="ORF">G7043_25070</name>
</gene>
<dbReference type="InterPro" id="IPR001343">
    <property type="entry name" value="Hemolysn_Ca-bd"/>
</dbReference>
<dbReference type="PANTHER" id="PTHR38340">
    <property type="entry name" value="S-LAYER PROTEIN"/>
    <property type="match status" value="1"/>
</dbReference>
<dbReference type="Proteomes" id="UP000481360">
    <property type="component" value="Unassembled WGS sequence"/>
</dbReference>
<reference evidence="4 5" key="1">
    <citation type="submission" date="2020-03" db="EMBL/GenBank/DDBJ databases">
        <title>Isolation and identification of active actinomycetes.</title>
        <authorList>
            <person name="Sun X."/>
        </authorList>
    </citation>
    <scope>NUCLEOTIDE SEQUENCE [LARGE SCALE GENOMIC DNA]</scope>
    <source>
        <strain evidence="4 5">NEAU-D13</strain>
    </source>
</reference>
<dbReference type="GO" id="GO:0005509">
    <property type="term" value="F:calcium ion binding"/>
    <property type="evidence" value="ECO:0007669"/>
    <property type="project" value="InterPro"/>
</dbReference>
<comment type="subcellular location">
    <subcellularLocation>
        <location evidence="1">Secreted</location>
    </subcellularLocation>
</comment>
<dbReference type="InterPro" id="IPR011049">
    <property type="entry name" value="Serralysin-like_metalloprot_C"/>
</dbReference>
<organism evidence="4 5">
    <name type="scientific">Lentzea alba</name>
    <dbReference type="NCBI Taxonomy" id="2714351"/>
    <lineage>
        <taxon>Bacteria</taxon>
        <taxon>Bacillati</taxon>
        <taxon>Actinomycetota</taxon>
        <taxon>Actinomycetes</taxon>
        <taxon>Pseudonocardiales</taxon>
        <taxon>Pseudonocardiaceae</taxon>
        <taxon>Lentzea</taxon>
    </lineage>
</organism>
<evidence type="ECO:0000256" key="2">
    <source>
        <dbReference type="ARBA" id="ARBA00022525"/>
    </source>
</evidence>
<sequence length="290" mass="29109">MHKSPHSPFLQGYPCVAQTILFPLARPCRAAMTNRISGNENMRILHSQIRRAIVATLAGVLAVPALWAVAPLTAHAAVNCVVSPGVTQTDTVVTGSPGNDTIDCGGTNPAKTINGNGGNDTITGSDFDDTINGGDGNDTLTGGTGADTLTGGLGIDTISGSAGNDTLIGASNDGSQDSLDGGLGIDTCQGPAPDPDIHASCENTSTPPASGPGSGTANATELCIATGGTLSLTVNPVGYVCVFNPLSPANRRVQEARGICTGAGGTFVNLLPLSYACLLPTTPQAIRRTS</sequence>
<accession>A0A7C9RUH1</accession>
<evidence type="ECO:0000313" key="4">
    <source>
        <dbReference type="EMBL" id="NGY62203.1"/>
    </source>
</evidence>
<proteinExistence type="predicted"/>
<keyword evidence="5" id="KW-1185">Reference proteome</keyword>
<dbReference type="Gene3D" id="2.150.10.10">
    <property type="entry name" value="Serralysin-like metalloprotease, C-terminal"/>
    <property type="match status" value="1"/>
</dbReference>
<dbReference type="InterPro" id="IPR050557">
    <property type="entry name" value="RTX_toxin/Mannuronan_C5-epim"/>
</dbReference>
<evidence type="ECO:0000256" key="1">
    <source>
        <dbReference type="ARBA" id="ARBA00004613"/>
    </source>
</evidence>
<comment type="caution">
    <text evidence="4">The sequence shown here is derived from an EMBL/GenBank/DDBJ whole genome shotgun (WGS) entry which is preliminary data.</text>
</comment>
<dbReference type="GO" id="GO:0005576">
    <property type="term" value="C:extracellular region"/>
    <property type="evidence" value="ECO:0007669"/>
    <property type="project" value="UniProtKB-SubCell"/>
</dbReference>
<dbReference type="SUPFAM" id="SSF51120">
    <property type="entry name" value="beta-Roll"/>
    <property type="match status" value="1"/>
</dbReference>
<feature type="region of interest" description="Disordered" evidence="3">
    <location>
        <begin position="190"/>
        <end position="214"/>
    </location>
</feature>
<dbReference type="PANTHER" id="PTHR38340:SF1">
    <property type="entry name" value="S-LAYER PROTEIN"/>
    <property type="match status" value="1"/>
</dbReference>
<dbReference type="Pfam" id="PF00353">
    <property type="entry name" value="HemolysinCabind"/>
    <property type="match status" value="2"/>
</dbReference>